<feature type="transmembrane region" description="Helical" evidence="1">
    <location>
        <begin position="364"/>
        <end position="388"/>
    </location>
</feature>
<feature type="transmembrane region" description="Helical" evidence="1">
    <location>
        <begin position="400"/>
        <end position="426"/>
    </location>
</feature>
<organism evidence="3 4">
    <name type="scientific">Alkaliphilus peptidifermentans DSM 18978</name>
    <dbReference type="NCBI Taxonomy" id="1120976"/>
    <lineage>
        <taxon>Bacteria</taxon>
        <taxon>Bacillati</taxon>
        <taxon>Bacillota</taxon>
        <taxon>Clostridia</taxon>
        <taxon>Peptostreptococcales</taxon>
        <taxon>Natronincolaceae</taxon>
        <taxon>Alkaliphilus</taxon>
    </lineage>
</organism>
<evidence type="ECO:0000256" key="1">
    <source>
        <dbReference type="SAM" id="Phobius"/>
    </source>
</evidence>
<keyword evidence="4" id="KW-1185">Reference proteome</keyword>
<feature type="transmembrane region" description="Helical" evidence="1">
    <location>
        <begin position="248"/>
        <end position="265"/>
    </location>
</feature>
<sequence length="458" mass="52819">MNSIKTFKYLFVCGVFTLLLSICFLHGISKNTETLLSTFGFNRISVEIKYNSIKSSTYGLTEGEALELKNKLKENLVLFALPYDVNIKNHSNSISVKALAVSPFYQSFADINIIKGSFLTEKQEKNKDMVLVIEEETALRLFKSTDIIGMNIDLMDNSFTIVGVNKRKNTLLSNLLKSKEPDIYIPLHTAFSFDENIKIPYLHVSISNEENTGEGTNTVIKALEDMGKSPANYRIVDYRSFEKRISQLNLIIVFMLGVFILYYLIEREIKVIKEILKIITKGWLSEYFLEAMKSSKKTLIYLVMEFIFWASSVYIIFKMIKLDFYVPVVNNNYVMYYKDIFKNNLFEAVTSKTLFQCIPYFSELLISLIFICGFSLGGLLLYISFYFFKHTHLQIDKGYLFCSLSYLAVLLLSKIIMVMSALPFVIDIKAVLIFYVFSFLYFTLLETPISIKKDLKSE</sequence>
<evidence type="ECO:0000313" key="4">
    <source>
        <dbReference type="Proteomes" id="UP000198636"/>
    </source>
</evidence>
<dbReference type="Proteomes" id="UP000198636">
    <property type="component" value="Unassembled WGS sequence"/>
</dbReference>
<gene>
    <name evidence="3" type="ORF">SAMN03080606_02050</name>
</gene>
<feature type="transmembrane region" description="Helical" evidence="1">
    <location>
        <begin position="299"/>
        <end position="317"/>
    </location>
</feature>
<reference evidence="3 4" key="1">
    <citation type="submission" date="2016-10" db="EMBL/GenBank/DDBJ databases">
        <authorList>
            <person name="de Groot N.N."/>
        </authorList>
    </citation>
    <scope>NUCLEOTIDE SEQUENCE [LARGE SCALE GENOMIC DNA]</scope>
    <source>
        <strain evidence="3 4">DSM 18978</strain>
    </source>
</reference>
<dbReference type="EMBL" id="FMUS01000012">
    <property type="protein sequence ID" value="SCY64992.1"/>
    <property type="molecule type" value="Genomic_DNA"/>
</dbReference>
<keyword evidence="1" id="KW-0812">Transmembrane</keyword>
<dbReference type="RefSeq" id="WP_091543034.1">
    <property type="nucleotide sequence ID" value="NZ_FMUS01000012.1"/>
</dbReference>
<protein>
    <submittedName>
        <fullName evidence="3">MacB-like core domain-containing protein</fullName>
    </submittedName>
</protein>
<dbReference type="Pfam" id="PF12704">
    <property type="entry name" value="MacB_PCD"/>
    <property type="match status" value="1"/>
</dbReference>
<dbReference type="OrthoDB" id="1893987at2"/>
<evidence type="ECO:0000313" key="3">
    <source>
        <dbReference type="EMBL" id="SCY64992.1"/>
    </source>
</evidence>
<dbReference type="STRING" id="1120976.SAMN03080606_02050"/>
<accession>A0A1G5HM79</accession>
<feature type="transmembrane region" description="Helical" evidence="1">
    <location>
        <begin position="432"/>
        <end position="451"/>
    </location>
</feature>
<keyword evidence="1" id="KW-0472">Membrane</keyword>
<evidence type="ECO:0000259" key="2">
    <source>
        <dbReference type="Pfam" id="PF12704"/>
    </source>
</evidence>
<feature type="domain" description="MacB-like periplasmic core" evidence="2">
    <location>
        <begin position="14"/>
        <end position="211"/>
    </location>
</feature>
<dbReference type="AlphaFoldDB" id="A0A1G5HM79"/>
<keyword evidence="1" id="KW-1133">Transmembrane helix</keyword>
<name>A0A1G5HM79_9FIRM</name>
<proteinExistence type="predicted"/>
<dbReference type="InterPro" id="IPR025857">
    <property type="entry name" value="MacB_PCD"/>
</dbReference>